<dbReference type="Proteomes" id="UP001152799">
    <property type="component" value="Chromosome 6"/>
</dbReference>
<dbReference type="GO" id="GO:0003676">
    <property type="term" value="F:nucleic acid binding"/>
    <property type="evidence" value="ECO:0007669"/>
    <property type="project" value="InterPro"/>
</dbReference>
<dbReference type="OrthoDB" id="6778710at2759"/>
<feature type="domain" description="C2H2-type" evidence="1">
    <location>
        <begin position="25"/>
        <end position="47"/>
    </location>
</feature>
<gene>
    <name evidence="2" type="ORF">CEUTPL_LOCUS11423</name>
</gene>
<dbReference type="InterPro" id="IPR013087">
    <property type="entry name" value="Znf_C2H2_type"/>
</dbReference>
<proteinExistence type="predicted"/>
<dbReference type="PROSITE" id="PS00028">
    <property type="entry name" value="ZINC_FINGER_C2H2_1"/>
    <property type="match status" value="1"/>
</dbReference>
<evidence type="ECO:0000313" key="2">
    <source>
        <dbReference type="EMBL" id="CAG9770981.1"/>
    </source>
</evidence>
<dbReference type="Pfam" id="PF12874">
    <property type="entry name" value="zf-met"/>
    <property type="match status" value="1"/>
</dbReference>
<dbReference type="SUPFAM" id="SSF57667">
    <property type="entry name" value="beta-beta-alpha zinc fingers"/>
    <property type="match status" value="1"/>
</dbReference>
<sequence>MSTTTSVSSSFASTSRENSQDGIRCKLCGIVLTDETFYQNHLKSKKHRVNLKVARRAIHEKSQIEQTSVITDEEAEEDDVLSQIENPLETVEFSALSDYKTKRETYRPRDEKNFEDHYNLYKNSLIAYWSINLSFNPTVQDFKISAGDKKWENFGDVVVDIEFKDLPGRGAHTIRCAIQFKQIASHNMKILQPFEKGPTSYEAIARQIEKINNKSIIVDDTRFITFSTSLVDPTLIASMPVNFCDICRKITISCKCLPNNESSKTINLTARTRSIRQNVILNTSEDNDTVFSFICTQGKYDLPKIYVYSCQKKAREFPIVIEEIMSDCFGENRPNIAKDFIKFIEIWSNGQCGGYYKLRKEDVLVRLGQILLGKFRVTPELMTIEDPVSRFSTWIQALKIIDITLLKPTTNLAPLIEPFNLIIQKTFKKTINTTNETISFKRMKSNDEVKHLIDPILRGHVYEETKKDLENTIPLERVYLMFWKAGLMPLMLEVTNKLDQDYVFRVINELKSVGLTRRYLIKTNQNTLQLNVFKFLDFFINLGNISKKLGPNILANVTIRLTNELRLSLAAIEEWDVLFKNTVTPEEFFHMALGNYSFRPYNGVKEEHTNSKLVLEKNLMEILKKEVESTNHLATNNEIWLRGVNPDWFS</sequence>
<protein>
    <recommendedName>
        <fullName evidence="1">C2H2-type domain-containing protein</fullName>
    </recommendedName>
</protein>
<accession>A0A9N9MVS9</accession>
<evidence type="ECO:0000259" key="1">
    <source>
        <dbReference type="PROSITE" id="PS00028"/>
    </source>
</evidence>
<organism evidence="2 3">
    <name type="scientific">Ceutorhynchus assimilis</name>
    <name type="common">cabbage seed weevil</name>
    <dbReference type="NCBI Taxonomy" id="467358"/>
    <lineage>
        <taxon>Eukaryota</taxon>
        <taxon>Metazoa</taxon>
        <taxon>Ecdysozoa</taxon>
        <taxon>Arthropoda</taxon>
        <taxon>Hexapoda</taxon>
        <taxon>Insecta</taxon>
        <taxon>Pterygota</taxon>
        <taxon>Neoptera</taxon>
        <taxon>Endopterygota</taxon>
        <taxon>Coleoptera</taxon>
        <taxon>Polyphaga</taxon>
        <taxon>Cucujiformia</taxon>
        <taxon>Curculionidae</taxon>
        <taxon>Ceutorhynchinae</taxon>
        <taxon>Ceutorhynchus</taxon>
    </lineage>
</organism>
<dbReference type="InterPro" id="IPR036236">
    <property type="entry name" value="Znf_C2H2_sf"/>
</dbReference>
<evidence type="ECO:0000313" key="3">
    <source>
        <dbReference type="Proteomes" id="UP001152799"/>
    </source>
</evidence>
<dbReference type="AlphaFoldDB" id="A0A9N9MVS9"/>
<dbReference type="SMART" id="SM00451">
    <property type="entry name" value="ZnF_U1"/>
    <property type="match status" value="1"/>
</dbReference>
<name>A0A9N9MVS9_9CUCU</name>
<reference evidence="2" key="1">
    <citation type="submission" date="2022-01" db="EMBL/GenBank/DDBJ databases">
        <authorList>
            <person name="King R."/>
        </authorList>
    </citation>
    <scope>NUCLEOTIDE SEQUENCE</scope>
</reference>
<dbReference type="Gene3D" id="3.30.160.60">
    <property type="entry name" value="Classic Zinc Finger"/>
    <property type="match status" value="1"/>
</dbReference>
<dbReference type="InterPro" id="IPR003604">
    <property type="entry name" value="Matrin/U1-like-C_Znf_C2H2"/>
</dbReference>
<keyword evidence="3" id="KW-1185">Reference proteome</keyword>
<dbReference type="EMBL" id="OU892282">
    <property type="protein sequence ID" value="CAG9770981.1"/>
    <property type="molecule type" value="Genomic_DNA"/>
</dbReference>
<dbReference type="GO" id="GO:0008270">
    <property type="term" value="F:zinc ion binding"/>
    <property type="evidence" value="ECO:0007669"/>
    <property type="project" value="InterPro"/>
</dbReference>